<dbReference type="AlphaFoldDB" id="A0AAD5BXC6"/>
<accession>A0AAD5BXC6</accession>
<evidence type="ECO:0000313" key="1">
    <source>
        <dbReference type="EMBL" id="KAI7731401.1"/>
    </source>
</evidence>
<feature type="non-terminal residue" evidence="1">
    <location>
        <position position="1"/>
    </location>
</feature>
<comment type="caution">
    <text evidence="1">The sequence shown here is derived from an EMBL/GenBank/DDBJ whole genome shotgun (WGS) entry which is preliminary data.</text>
</comment>
<proteinExistence type="predicted"/>
<organism evidence="1 2">
    <name type="scientific">Ambrosia artemisiifolia</name>
    <name type="common">Common ragweed</name>
    <dbReference type="NCBI Taxonomy" id="4212"/>
    <lineage>
        <taxon>Eukaryota</taxon>
        <taxon>Viridiplantae</taxon>
        <taxon>Streptophyta</taxon>
        <taxon>Embryophyta</taxon>
        <taxon>Tracheophyta</taxon>
        <taxon>Spermatophyta</taxon>
        <taxon>Magnoliopsida</taxon>
        <taxon>eudicotyledons</taxon>
        <taxon>Gunneridae</taxon>
        <taxon>Pentapetalae</taxon>
        <taxon>asterids</taxon>
        <taxon>campanulids</taxon>
        <taxon>Asterales</taxon>
        <taxon>Asteraceae</taxon>
        <taxon>Asteroideae</taxon>
        <taxon>Heliantheae alliance</taxon>
        <taxon>Heliantheae</taxon>
        <taxon>Ambrosia</taxon>
    </lineage>
</organism>
<evidence type="ECO:0000313" key="2">
    <source>
        <dbReference type="Proteomes" id="UP001206925"/>
    </source>
</evidence>
<gene>
    <name evidence="1" type="ORF">M8C21_011512</name>
</gene>
<dbReference type="Proteomes" id="UP001206925">
    <property type="component" value="Unassembled WGS sequence"/>
</dbReference>
<sequence>VAFGFQSWLSLAERSLTTIQREKGRWWCDREMERYGGGPTLARKVILRGSSQSELTVEIYPLRLQFHLTPKVDQSDIRMNIMETVGELHRKACEIFGLISLNQVMMSYMDTIYSMSMITGSSERCNIDVYGCDDDVGNML</sequence>
<reference evidence="1" key="1">
    <citation type="submission" date="2022-06" db="EMBL/GenBank/DDBJ databases">
        <title>Uncovering the hologenomic basis of an extraordinary plant invasion.</title>
        <authorList>
            <person name="Bieker V.C."/>
            <person name="Martin M.D."/>
            <person name="Gilbert T."/>
            <person name="Hodgins K."/>
            <person name="Battlay P."/>
            <person name="Petersen B."/>
            <person name="Wilson J."/>
        </authorList>
    </citation>
    <scope>NUCLEOTIDE SEQUENCE</scope>
    <source>
        <strain evidence="1">AA19_3_7</strain>
        <tissue evidence="1">Leaf</tissue>
    </source>
</reference>
<protein>
    <submittedName>
        <fullName evidence="1">Uncharacterized protein</fullName>
    </submittedName>
</protein>
<keyword evidence="2" id="KW-1185">Reference proteome</keyword>
<dbReference type="EMBL" id="JAMZMK010010453">
    <property type="protein sequence ID" value="KAI7731401.1"/>
    <property type="molecule type" value="Genomic_DNA"/>
</dbReference>
<name>A0AAD5BXC6_AMBAR</name>